<dbReference type="Proteomes" id="UP000286246">
    <property type="component" value="Unassembled WGS sequence"/>
</dbReference>
<organism evidence="4 5">
    <name type="scientific">Sphingobacterium detergens</name>
    <dbReference type="NCBI Taxonomy" id="1145106"/>
    <lineage>
        <taxon>Bacteria</taxon>
        <taxon>Pseudomonadati</taxon>
        <taxon>Bacteroidota</taxon>
        <taxon>Sphingobacteriia</taxon>
        <taxon>Sphingobacteriales</taxon>
        <taxon>Sphingobacteriaceae</taxon>
        <taxon>Sphingobacterium</taxon>
    </lineage>
</organism>
<dbReference type="OrthoDB" id="5513217at2"/>
<comment type="caution">
    <text evidence="4">The sequence shown here is derived from an EMBL/GenBank/DDBJ whole genome shotgun (WGS) entry which is preliminary data.</text>
</comment>
<dbReference type="SUPFAM" id="SSF55008">
    <property type="entry name" value="HMA, heavy metal-associated domain"/>
    <property type="match status" value="1"/>
</dbReference>
<dbReference type="EMBL" id="RAPY01000002">
    <property type="protein sequence ID" value="RKE52490.1"/>
    <property type="molecule type" value="Genomic_DNA"/>
</dbReference>
<dbReference type="InterPro" id="IPR036163">
    <property type="entry name" value="HMA_dom_sf"/>
</dbReference>
<proteinExistence type="predicted"/>
<evidence type="ECO:0000259" key="3">
    <source>
        <dbReference type="Pfam" id="PF11827"/>
    </source>
</evidence>
<protein>
    <submittedName>
        <fullName evidence="4">Uncharacterized protein DUF3347</fullName>
    </submittedName>
</protein>
<keyword evidence="5" id="KW-1185">Reference proteome</keyword>
<dbReference type="AlphaFoldDB" id="A0A420B6S3"/>
<gene>
    <name evidence="4" type="ORF">DFQ12_2730</name>
</gene>
<reference evidence="4 5" key="1">
    <citation type="submission" date="2018-09" db="EMBL/GenBank/DDBJ databases">
        <title>Genomic Encyclopedia of Type Strains, Phase III (KMG-III): the genomes of soil and plant-associated and newly described type strains.</title>
        <authorList>
            <person name="Whitman W."/>
        </authorList>
    </citation>
    <scope>NUCLEOTIDE SEQUENCE [LARGE SCALE GENOMIC DNA]</scope>
    <source>
        <strain evidence="4 5">CECT 7938</strain>
    </source>
</reference>
<dbReference type="InterPro" id="IPR021782">
    <property type="entry name" value="DUF3347"/>
</dbReference>
<feature type="region of interest" description="Disordered" evidence="1">
    <location>
        <begin position="112"/>
        <end position="146"/>
    </location>
</feature>
<accession>A0A420B6S3</accession>
<feature type="chain" id="PRO_5019262657" evidence="2">
    <location>
        <begin position="23"/>
        <end position="297"/>
    </location>
</feature>
<name>A0A420B6S3_SPHD1</name>
<dbReference type="RefSeq" id="WP_120259525.1">
    <property type="nucleotide sequence ID" value="NZ_RAPY01000002.1"/>
</dbReference>
<dbReference type="Pfam" id="PF11827">
    <property type="entry name" value="DUF3347"/>
    <property type="match status" value="1"/>
</dbReference>
<evidence type="ECO:0000313" key="4">
    <source>
        <dbReference type="EMBL" id="RKE52490.1"/>
    </source>
</evidence>
<evidence type="ECO:0000256" key="1">
    <source>
        <dbReference type="SAM" id="MobiDB-lite"/>
    </source>
</evidence>
<feature type="compositionally biased region" description="Polar residues" evidence="1">
    <location>
        <begin position="118"/>
        <end position="144"/>
    </location>
</feature>
<dbReference type="GO" id="GO:0046872">
    <property type="term" value="F:metal ion binding"/>
    <property type="evidence" value="ECO:0007669"/>
    <property type="project" value="InterPro"/>
</dbReference>
<evidence type="ECO:0000313" key="5">
    <source>
        <dbReference type="Proteomes" id="UP000286246"/>
    </source>
</evidence>
<feature type="signal peptide" evidence="2">
    <location>
        <begin position="1"/>
        <end position="22"/>
    </location>
</feature>
<sequence>MKTISIIGLVTLVLLTNNTIQAQIKNAKTATVKVFGNTSAAKTVIEQEGKAGKTAQVDWNQETKIATITYDASKTNEDEVLKRIALAGFDSEKFLAPDDAYAKLPKADQYTRTLKPVSKSQTATTTEPSGQHQSGQTDHSAHQNATAAAAVTGKVTQLTNVVDQYFALKDALVKTDAQTAATKAAALQEAIKAVDMNKLASAEHTVWMKVMNNLTTDATTIAKSKDVTKQRVAFASLSTKLYELAKVSSFGSPIYYQHCPMFNEGKGANWLSKEKAVKNPFYGSQMITCGSTVETLN</sequence>
<feature type="domain" description="DUF3347" evidence="3">
    <location>
        <begin position="161"/>
        <end position="248"/>
    </location>
</feature>
<keyword evidence="2" id="KW-0732">Signal</keyword>
<evidence type="ECO:0000256" key="2">
    <source>
        <dbReference type="SAM" id="SignalP"/>
    </source>
</evidence>